<name>A0ABQ1M3U3_9SPHI</name>
<protein>
    <recommendedName>
        <fullName evidence="3">Mobilization protein</fullName>
    </recommendedName>
</protein>
<evidence type="ECO:0008006" key="3">
    <source>
        <dbReference type="Google" id="ProtNLM"/>
    </source>
</evidence>
<evidence type="ECO:0000313" key="2">
    <source>
        <dbReference type="Proteomes" id="UP000597338"/>
    </source>
</evidence>
<comment type="caution">
    <text evidence="1">The sequence shown here is derived from an EMBL/GenBank/DDBJ whole genome shotgun (WGS) entry which is preliminary data.</text>
</comment>
<organism evidence="1 2">
    <name type="scientific">Parapedobacter defluvii</name>
    <dbReference type="NCBI Taxonomy" id="2045106"/>
    <lineage>
        <taxon>Bacteria</taxon>
        <taxon>Pseudomonadati</taxon>
        <taxon>Bacteroidota</taxon>
        <taxon>Sphingobacteriia</taxon>
        <taxon>Sphingobacteriales</taxon>
        <taxon>Sphingobacteriaceae</taxon>
        <taxon>Parapedobacter</taxon>
    </lineage>
</organism>
<keyword evidence="2" id="KW-1185">Reference proteome</keyword>
<dbReference type="RefSeq" id="WP_188751507.1">
    <property type="nucleotide sequence ID" value="NZ_BMIK01000009.1"/>
</dbReference>
<dbReference type="Proteomes" id="UP000597338">
    <property type="component" value="Unassembled WGS sequence"/>
</dbReference>
<proteinExistence type="predicted"/>
<reference evidence="2" key="1">
    <citation type="journal article" date="2019" name="Int. J. Syst. Evol. Microbiol.">
        <title>The Global Catalogue of Microorganisms (GCM) 10K type strain sequencing project: providing services to taxonomists for standard genome sequencing and annotation.</title>
        <authorList>
            <consortium name="The Broad Institute Genomics Platform"/>
            <consortium name="The Broad Institute Genome Sequencing Center for Infectious Disease"/>
            <person name="Wu L."/>
            <person name="Ma J."/>
        </authorList>
    </citation>
    <scope>NUCLEOTIDE SEQUENCE [LARGE SCALE GENOMIC DNA]</scope>
    <source>
        <strain evidence="2">CGMCC 1.15342</strain>
    </source>
</reference>
<dbReference type="EMBL" id="BMIK01000009">
    <property type="protein sequence ID" value="GGC33260.1"/>
    <property type="molecule type" value="Genomic_DNA"/>
</dbReference>
<evidence type="ECO:0000313" key="1">
    <source>
        <dbReference type="EMBL" id="GGC33260.1"/>
    </source>
</evidence>
<gene>
    <name evidence="1" type="ORF">GCM10011386_26670</name>
</gene>
<sequence length="135" mass="16004">MARKKLTNPDDLLNRPLVIRVNEATYARLENIRKESDCHCIGEVARRILSRQRINLFHHDVSLDRPMEELTRIRRELKAIGININQQTHRFHISDSESERAFYVNRTAILYKDVGDKVERLLVMVSQLAEKWLRK</sequence>
<accession>A0ABQ1M3U3</accession>